<reference evidence="1" key="1">
    <citation type="journal article" date="2020" name="Stud. Mycol.">
        <title>101 Dothideomycetes genomes: a test case for predicting lifestyles and emergence of pathogens.</title>
        <authorList>
            <person name="Haridas S."/>
            <person name="Albert R."/>
            <person name="Binder M."/>
            <person name="Bloem J."/>
            <person name="Labutti K."/>
            <person name="Salamov A."/>
            <person name="Andreopoulos B."/>
            <person name="Baker S."/>
            <person name="Barry K."/>
            <person name="Bills G."/>
            <person name="Bluhm B."/>
            <person name="Cannon C."/>
            <person name="Castanera R."/>
            <person name="Culley D."/>
            <person name="Daum C."/>
            <person name="Ezra D."/>
            <person name="Gonzalez J."/>
            <person name="Henrissat B."/>
            <person name="Kuo A."/>
            <person name="Liang C."/>
            <person name="Lipzen A."/>
            <person name="Lutzoni F."/>
            <person name="Magnuson J."/>
            <person name="Mondo S."/>
            <person name="Nolan M."/>
            <person name="Ohm R."/>
            <person name="Pangilinan J."/>
            <person name="Park H.-J."/>
            <person name="Ramirez L."/>
            <person name="Alfaro M."/>
            <person name="Sun H."/>
            <person name="Tritt A."/>
            <person name="Yoshinaga Y."/>
            <person name="Zwiers L.-H."/>
            <person name="Turgeon B."/>
            <person name="Goodwin S."/>
            <person name="Spatafora J."/>
            <person name="Crous P."/>
            <person name="Grigoriev I."/>
        </authorList>
    </citation>
    <scope>NUCLEOTIDE SEQUENCE</scope>
    <source>
        <strain evidence="1">CBS 627.86</strain>
    </source>
</reference>
<dbReference type="Proteomes" id="UP000799770">
    <property type="component" value="Unassembled WGS sequence"/>
</dbReference>
<sequence length="415" mass="47870">MARHLLTIPLELRDEILRYVLLSRRIVANQLEEIEKQDREVLADVKLKSRAIAQVKYSAEPADYMPTALPLLLTNKQLNIEVHAALPRTPGKGTSYELDVKIVQERYLAPTWVSVPFLSEQVSIPHYDPYHVSASKSATIPISGFIRALMVVWERPQNSLRVATLIVNLNQQVHSVRVVFQTCGILETTEEMTIWRECPRVQSLFIWLLYSLLERFLHVGPVSRRMNNTKRNISIGTLELDFVDPEELDLLADEQYKSNWVAERRAHNSGIGVTRPAWICKLVEHQLLQLLHLSMYEIPFGTIMYERIGDFVLKVNGTMQRKFHLGKMLGEMTYNRYLGQSPLRAKVAKWIEWKLDTVEKRKRRNLGYVGLEDGWFDEAWQQAYRTEYRGGGGAPHGANDHGYVYRQILPRPGPA</sequence>
<evidence type="ECO:0000313" key="2">
    <source>
        <dbReference type="Proteomes" id="UP000799770"/>
    </source>
</evidence>
<gene>
    <name evidence="1" type="ORF">BDV96DRAFT_641977</name>
</gene>
<proteinExistence type="predicted"/>
<name>A0A6A5ZMA1_9PLEO</name>
<dbReference type="EMBL" id="ML977314">
    <property type="protein sequence ID" value="KAF2120124.1"/>
    <property type="molecule type" value="Genomic_DNA"/>
</dbReference>
<accession>A0A6A5ZMA1</accession>
<organism evidence="1 2">
    <name type="scientific">Lophiotrema nucula</name>
    <dbReference type="NCBI Taxonomy" id="690887"/>
    <lineage>
        <taxon>Eukaryota</taxon>
        <taxon>Fungi</taxon>
        <taxon>Dikarya</taxon>
        <taxon>Ascomycota</taxon>
        <taxon>Pezizomycotina</taxon>
        <taxon>Dothideomycetes</taxon>
        <taxon>Pleosporomycetidae</taxon>
        <taxon>Pleosporales</taxon>
        <taxon>Lophiotremataceae</taxon>
        <taxon>Lophiotrema</taxon>
    </lineage>
</organism>
<dbReference type="AlphaFoldDB" id="A0A6A5ZMA1"/>
<evidence type="ECO:0000313" key="1">
    <source>
        <dbReference type="EMBL" id="KAF2120124.1"/>
    </source>
</evidence>
<evidence type="ECO:0008006" key="3">
    <source>
        <dbReference type="Google" id="ProtNLM"/>
    </source>
</evidence>
<keyword evidence="2" id="KW-1185">Reference proteome</keyword>
<protein>
    <recommendedName>
        <fullName evidence="3">F-box domain-containing protein</fullName>
    </recommendedName>
</protein>
<dbReference type="OrthoDB" id="2823490at2759"/>